<dbReference type="PANTHER" id="PTHR11721:SF3">
    <property type="entry name" value="LARGE RIBOSOMAL SUBUNIT PROTEIN UL15"/>
    <property type="match status" value="1"/>
</dbReference>
<dbReference type="Pfam" id="PF00828">
    <property type="entry name" value="Ribosomal_L27A"/>
    <property type="match status" value="1"/>
</dbReference>
<dbReference type="GO" id="GO:0003735">
    <property type="term" value="F:structural constituent of ribosome"/>
    <property type="evidence" value="ECO:0007669"/>
    <property type="project" value="InterPro"/>
</dbReference>
<evidence type="ECO:0000313" key="6">
    <source>
        <dbReference type="EMBL" id="PNR29074.1"/>
    </source>
</evidence>
<dbReference type="PANTHER" id="PTHR11721">
    <property type="entry name" value="60S RIBOSOMAL PROTEIN L27A"/>
    <property type="match status" value="1"/>
</dbReference>
<gene>
    <name evidence="6" type="ORF">PHYPA_027766</name>
</gene>
<dbReference type="GO" id="GO:0006412">
    <property type="term" value="P:translation"/>
    <property type="evidence" value="ECO:0007669"/>
    <property type="project" value="InterPro"/>
</dbReference>
<dbReference type="EMBL" id="ABEU02000023">
    <property type="protein sequence ID" value="PNR29074.1"/>
    <property type="molecule type" value="Genomic_DNA"/>
</dbReference>
<evidence type="ECO:0000259" key="5">
    <source>
        <dbReference type="Pfam" id="PF00828"/>
    </source>
</evidence>
<dbReference type="EnsemblPlants" id="Pp3c23_8220V3.1">
    <property type="protein sequence ID" value="Pp3c23_8220V3.1"/>
    <property type="gene ID" value="Pp3c23_8220"/>
</dbReference>
<evidence type="ECO:0000256" key="1">
    <source>
        <dbReference type="ARBA" id="ARBA00007320"/>
    </source>
</evidence>
<organism evidence="6">
    <name type="scientific">Physcomitrium patens</name>
    <name type="common">Spreading-leaved earth moss</name>
    <name type="synonym">Physcomitrella patens</name>
    <dbReference type="NCBI Taxonomy" id="3218"/>
    <lineage>
        <taxon>Eukaryota</taxon>
        <taxon>Viridiplantae</taxon>
        <taxon>Streptophyta</taxon>
        <taxon>Embryophyta</taxon>
        <taxon>Bryophyta</taxon>
        <taxon>Bryophytina</taxon>
        <taxon>Bryopsida</taxon>
        <taxon>Funariidae</taxon>
        <taxon>Funariales</taxon>
        <taxon>Funariaceae</taxon>
        <taxon>Physcomitrium</taxon>
    </lineage>
</organism>
<evidence type="ECO:0000313" key="8">
    <source>
        <dbReference type="Proteomes" id="UP000006727"/>
    </source>
</evidence>
<dbReference type="PROSITE" id="PS00475">
    <property type="entry name" value="RIBOSOMAL_L15"/>
    <property type="match status" value="1"/>
</dbReference>
<dbReference type="Gramene" id="Pp3c23_8220V3.1">
    <property type="protein sequence ID" value="Pp3c23_8220V3.1"/>
    <property type="gene ID" value="Pp3c23_8220"/>
</dbReference>
<comment type="similarity">
    <text evidence="1 4">Belongs to the universal ribosomal protein uL15 family.</text>
</comment>
<evidence type="ECO:0000256" key="2">
    <source>
        <dbReference type="ARBA" id="ARBA00022980"/>
    </source>
</evidence>
<dbReference type="FunFam" id="3.100.10.10:FF:000002">
    <property type="entry name" value="60S ribosomal protein L27a"/>
    <property type="match status" value="1"/>
</dbReference>
<name>A0A2K1IIH2_PHYPA</name>
<keyword evidence="8" id="KW-1185">Reference proteome</keyword>
<dbReference type="Gene3D" id="3.100.10.10">
    <property type="match status" value="1"/>
</dbReference>
<dbReference type="GO" id="GO:0005840">
    <property type="term" value="C:ribosome"/>
    <property type="evidence" value="ECO:0007669"/>
    <property type="project" value="UniProtKB-KW"/>
</dbReference>
<sequence>MRYFHKTVNKFHCPIVNVDKLWSLVPEAVKEKTDGDKSAPLLDVTQHGFFKVLGKGDLPTQPMVVKAKFFSKLAEKKLKEAGGAVILTA</sequence>
<dbReference type="STRING" id="3218.A0A2K1IIH2"/>
<dbReference type="AlphaFoldDB" id="A0A2K1IIH2"/>
<reference evidence="6 8" key="1">
    <citation type="journal article" date="2008" name="Science">
        <title>The Physcomitrella genome reveals evolutionary insights into the conquest of land by plants.</title>
        <authorList>
            <person name="Rensing S."/>
            <person name="Lang D."/>
            <person name="Zimmer A."/>
            <person name="Terry A."/>
            <person name="Salamov A."/>
            <person name="Shapiro H."/>
            <person name="Nishiyama T."/>
            <person name="Perroud P.-F."/>
            <person name="Lindquist E."/>
            <person name="Kamisugi Y."/>
            <person name="Tanahashi T."/>
            <person name="Sakakibara K."/>
            <person name="Fujita T."/>
            <person name="Oishi K."/>
            <person name="Shin-I T."/>
            <person name="Kuroki Y."/>
            <person name="Toyoda A."/>
            <person name="Suzuki Y."/>
            <person name="Hashimoto A."/>
            <person name="Yamaguchi K."/>
            <person name="Sugano A."/>
            <person name="Kohara Y."/>
            <person name="Fujiyama A."/>
            <person name="Anterola A."/>
            <person name="Aoki S."/>
            <person name="Ashton N."/>
            <person name="Barbazuk W.B."/>
            <person name="Barker E."/>
            <person name="Bennetzen J."/>
            <person name="Bezanilla M."/>
            <person name="Blankenship R."/>
            <person name="Cho S.H."/>
            <person name="Dutcher S."/>
            <person name="Estelle M."/>
            <person name="Fawcett J.A."/>
            <person name="Gundlach H."/>
            <person name="Hanada K."/>
            <person name="Heyl A."/>
            <person name="Hicks K.A."/>
            <person name="Hugh J."/>
            <person name="Lohr M."/>
            <person name="Mayer K."/>
            <person name="Melkozernov A."/>
            <person name="Murata T."/>
            <person name="Nelson D."/>
            <person name="Pils B."/>
            <person name="Prigge M."/>
            <person name="Reiss B."/>
            <person name="Renner T."/>
            <person name="Rombauts S."/>
            <person name="Rushton P."/>
            <person name="Sanderfoot A."/>
            <person name="Schween G."/>
            <person name="Shiu S.-H."/>
            <person name="Stueber K."/>
            <person name="Theodoulou F.L."/>
            <person name="Tu H."/>
            <person name="Van de Peer Y."/>
            <person name="Verrier P.J."/>
            <person name="Waters E."/>
            <person name="Wood A."/>
            <person name="Yang L."/>
            <person name="Cove D."/>
            <person name="Cuming A."/>
            <person name="Hasebe M."/>
            <person name="Lucas S."/>
            <person name="Mishler D.B."/>
            <person name="Reski R."/>
            <person name="Grigoriev I."/>
            <person name="Quatrano R.S."/>
            <person name="Boore J.L."/>
        </authorList>
    </citation>
    <scope>NUCLEOTIDE SEQUENCE [LARGE SCALE GENOMIC DNA]</scope>
    <source>
        <strain evidence="7 8">cv. Gransden 2004</strain>
    </source>
</reference>
<evidence type="ECO:0000313" key="7">
    <source>
        <dbReference type="EnsemblPlants" id="Pp3c23_8220V3.1"/>
    </source>
</evidence>
<dbReference type="InterPro" id="IPR001196">
    <property type="entry name" value="Ribosomal_uL15_CS"/>
</dbReference>
<proteinExistence type="inferred from homology"/>
<feature type="domain" description="Large ribosomal subunit protein uL15/eL18" evidence="5">
    <location>
        <begin position="15"/>
        <end position="85"/>
    </location>
</feature>
<dbReference type="InterPro" id="IPR021131">
    <property type="entry name" value="Ribosomal_uL15/eL18"/>
</dbReference>
<keyword evidence="3 4" id="KW-0687">Ribonucleoprotein</keyword>
<dbReference type="Proteomes" id="UP000006727">
    <property type="component" value="Chromosome 23"/>
</dbReference>
<dbReference type="SUPFAM" id="SSF52080">
    <property type="entry name" value="Ribosomal proteins L15p and L18e"/>
    <property type="match status" value="1"/>
</dbReference>
<dbReference type="PaxDb" id="3218-PP1S10_210V6.1"/>
<reference evidence="6 8" key="2">
    <citation type="journal article" date="2018" name="Plant J.">
        <title>The Physcomitrella patens chromosome-scale assembly reveals moss genome structure and evolution.</title>
        <authorList>
            <person name="Lang D."/>
            <person name="Ullrich K.K."/>
            <person name="Murat F."/>
            <person name="Fuchs J."/>
            <person name="Jenkins J."/>
            <person name="Haas F.B."/>
            <person name="Piednoel M."/>
            <person name="Gundlach H."/>
            <person name="Van Bel M."/>
            <person name="Meyberg R."/>
            <person name="Vives C."/>
            <person name="Morata J."/>
            <person name="Symeonidi A."/>
            <person name="Hiss M."/>
            <person name="Muchero W."/>
            <person name="Kamisugi Y."/>
            <person name="Saleh O."/>
            <person name="Blanc G."/>
            <person name="Decker E.L."/>
            <person name="van Gessel N."/>
            <person name="Grimwood J."/>
            <person name="Hayes R.D."/>
            <person name="Graham S.W."/>
            <person name="Gunter L.E."/>
            <person name="McDaniel S.F."/>
            <person name="Hoernstein S.N.W."/>
            <person name="Larsson A."/>
            <person name="Li F.W."/>
            <person name="Perroud P.F."/>
            <person name="Phillips J."/>
            <person name="Ranjan P."/>
            <person name="Rokshar D.S."/>
            <person name="Rothfels C.J."/>
            <person name="Schneider L."/>
            <person name="Shu S."/>
            <person name="Stevenson D.W."/>
            <person name="Thummler F."/>
            <person name="Tillich M."/>
            <person name="Villarreal Aguilar J.C."/>
            <person name="Widiez T."/>
            <person name="Wong G.K."/>
            <person name="Wymore A."/>
            <person name="Zhang Y."/>
            <person name="Zimmer A.D."/>
            <person name="Quatrano R.S."/>
            <person name="Mayer K.F.X."/>
            <person name="Goodstein D."/>
            <person name="Casacuberta J.M."/>
            <person name="Vandepoele K."/>
            <person name="Reski R."/>
            <person name="Cuming A.C."/>
            <person name="Tuskan G.A."/>
            <person name="Maumus F."/>
            <person name="Salse J."/>
            <person name="Schmutz J."/>
            <person name="Rensing S.A."/>
        </authorList>
    </citation>
    <scope>NUCLEOTIDE SEQUENCE [LARGE SCALE GENOMIC DNA]</scope>
    <source>
        <strain evidence="7 8">cv. Gransden 2004</strain>
    </source>
</reference>
<dbReference type="InterPro" id="IPR036227">
    <property type="entry name" value="Ribosomal_uL15/eL18_sf"/>
</dbReference>
<reference evidence="7" key="3">
    <citation type="submission" date="2020-12" db="UniProtKB">
        <authorList>
            <consortium name="EnsemblPlants"/>
        </authorList>
    </citation>
    <scope>IDENTIFICATION</scope>
</reference>
<accession>A0A2K1IIH2</accession>
<evidence type="ECO:0000256" key="3">
    <source>
        <dbReference type="ARBA" id="ARBA00023274"/>
    </source>
</evidence>
<protein>
    <recommendedName>
        <fullName evidence="5">Large ribosomal subunit protein uL15/eL18 domain-containing protein</fullName>
    </recommendedName>
</protein>
<dbReference type="GO" id="GO:1990904">
    <property type="term" value="C:ribonucleoprotein complex"/>
    <property type="evidence" value="ECO:0007669"/>
    <property type="project" value="UniProtKB-KW"/>
</dbReference>
<evidence type="ECO:0000256" key="4">
    <source>
        <dbReference type="RuleBase" id="RU003888"/>
    </source>
</evidence>
<keyword evidence="2 4" id="KW-0689">Ribosomal protein</keyword>